<dbReference type="EMBL" id="JARJCM010000030">
    <property type="protein sequence ID" value="KAJ7038788.1"/>
    <property type="molecule type" value="Genomic_DNA"/>
</dbReference>
<dbReference type="Proteomes" id="UP001218188">
    <property type="component" value="Unassembled WGS sequence"/>
</dbReference>
<evidence type="ECO:0000313" key="1">
    <source>
        <dbReference type="EMBL" id="KAJ7038788.1"/>
    </source>
</evidence>
<organism evidence="1 2">
    <name type="scientific">Mycena alexandri</name>
    <dbReference type="NCBI Taxonomy" id="1745969"/>
    <lineage>
        <taxon>Eukaryota</taxon>
        <taxon>Fungi</taxon>
        <taxon>Dikarya</taxon>
        <taxon>Basidiomycota</taxon>
        <taxon>Agaricomycotina</taxon>
        <taxon>Agaricomycetes</taxon>
        <taxon>Agaricomycetidae</taxon>
        <taxon>Agaricales</taxon>
        <taxon>Marasmiineae</taxon>
        <taxon>Mycenaceae</taxon>
        <taxon>Mycena</taxon>
    </lineage>
</organism>
<dbReference type="AlphaFoldDB" id="A0AAD6T3J0"/>
<comment type="caution">
    <text evidence="1">The sequence shown here is derived from an EMBL/GenBank/DDBJ whole genome shotgun (WGS) entry which is preliminary data.</text>
</comment>
<gene>
    <name evidence="1" type="ORF">C8F04DRAFT_1179461</name>
</gene>
<evidence type="ECO:0000313" key="2">
    <source>
        <dbReference type="Proteomes" id="UP001218188"/>
    </source>
</evidence>
<accession>A0AAD6T3J0</accession>
<protein>
    <submittedName>
        <fullName evidence="1">Uncharacterized protein</fullName>
    </submittedName>
</protein>
<reference evidence="1" key="1">
    <citation type="submission" date="2023-03" db="EMBL/GenBank/DDBJ databases">
        <title>Massive genome expansion in bonnet fungi (Mycena s.s.) driven by repeated elements and novel gene families across ecological guilds.</title>
        <authorList>
            <consortium name="Lawrence Berkeley National Laboratory"/>
            <person name="Harder C.B."/>
            <person name="Miyauchi S."/>
            <person name="Viragh M."/>
            <person name="Kuo A."/>
            <person name="Thoen E."/>
            <person name="Andreopoulos B."/>
            <person name="Lu D."/>
            <person name="Skrede I."/>
            <person name="Drula E."/>
            <person name="Henrissat B."/>
            <person name="Morin E."/>
            <person name="Kohler A."/>
            <person name="Barry K."/>
            <person name="LaButti K."/>
            <person name="Morin E."/>
            <person name="Salamov A."/>
            <person name="Lipzen A."/>
            <person name="Mereny Z."/>
            <person name="Hegedus B."/>
            <person name="Baldrian P."/>
            <person name="Stursova M."/>
            <person name="Weitz H."/>
            <person name="Taylor A."/>
            <person name="Grigoriev I.V."/>
            <person name="Nagy L.G."/>
            <person name="Martin F."/>
            <person name="Kauserud H."/>
        </authorList>
    </citation>
    <scope>NUCLEOTIDE SEQUENCE</scope>
    <source>
        <strain evidence="1">CBHHK200</strain>
    </source>
</reference>
<keyword evidence="2" id="KW-1185">Reference proteome</keyword>
<proteinExistence type="predicted"/>
<sequence length="120" mass="13571">MFSSYFNSRPDSEVVKSTGFNIVLGSDTMQLHLVQRLLFWYLASTSTLLESRIQSSNFRTRVQVPTYIVPPNTDSALTCLAMAWVAFQRRFDSLPNCLKIQVPGRNFVATCADEGEIELD</sequence>
<name>A0AAD6T3J0_9AGAR</name>